<proteinExistence type="inferred from homology"/>
<accession>A0ABM3RC33</accession>
<dbReference type="RefSeq" id="XP_056693177.1">
    <property type="nucleotide sequence ID" value="XM_056837199.1"/>
</dbReference>
<gene>
    <name evidence="5 6 7" type="primary">LOC110798548</name>
</gene>
<dbReference type="RefSeq" id="XP_056693180.1">
    <property type="nucleotide sequence ID" value="XM_056837202.1"/>
</dbReference>
<dbReference type="PROSITE" id="PS51375">
    <property type="entry name" value="PPR"/>
    <property type="match status" value="6"/>
</dbReference>
<dbReference type="InterPro" id="IPR011990">
    <property type="entry name" value="TPR-like_helical_dom_sf"/>
</dbReference>
<dbReference type="GeneID" id="110798548"/>
<keyword evidence="4" id="KW-1185">Reference proteome</keyword>
<name>A0ABM3RC33_SPIOL</name>
<organism evidence="4 6">
    <name type="scientific">Spinacia oleracea</name>
    <name type="common">Spinach</name>
    <dbReference type="NCBI Taxonomy" id="3562"/>
    <lineage>
        <taxon>Eukaryota</taxon>
        <taxon>Viridiplantae</taxon>
        <taxon>Streptophyta</taxon>
        <taxon>Embryophyta</taxon>
        <taxon>Tracheophyta</taxon>
        <taxon>Spermatophyta</taxon>
        <taxon>Magnoliopsida</taxon>
        <taxon>eudicotyledons</taxon>
        <taxon>Gunneridae</taxon>
        <taxon>Pentapetalae</taxon>
        <taxon>Caryophyllales</taxon>
        <taxon>Chenopodiaceae</taxon>
        <taxon>Chenopodioideae</taxon>
        <taxon>Anserineae</taxon>
        <taxon>Spinacia</taxon>
    </lineage>
</organism>
<dbReference type="InterPro" id="IPR002885">
    <property type="entry name" value="PPR_rpt"/>
</dbReference>
<feature type="repeat" description="PPR" evidence="3">
    <location>
        <begin position="255"/>
        <end position="289"/>
    </location>
</feature>
<sequence>MWRTCVILIVRQCKNSIYFSNLQNPIFYSVSRAYETSIFGFGVIPKLHSSKGCFEFGNPLRKFYSTDDFVGEDENNLVYSNVDGVYRIIMENVGSDKNMEKALEQARIPLTTELVIETLDRLRFEEKIAFRFFMWAARQEHYHHEYKVYNEMIDILSTTKFKIKQFKIVCDMLDYMKRNDKTSIPIEVLLTILRKYTEKHLTKVLTCSKKKRGVRVKMQPEIKALNLLLDALCKCNLVEDAEILFKKVKNKVAPDANTYSILFFGWCRVKNPARGMKILEEMSSMGFTPDSFTYNAAIETYCKAGMVTEAVGLFELMKTKPSISSPPTAKTYAIVILALVKIDRIDDCFRVIGDMIQSGCLPDVSTYKELIQGMCLAGKVKETYWFLEEMEKKGYPSDIVTYNCFLKVLCENRKADEAIQLYRRMVSVDCVPSVHSFNMLIEMFFSMGDPVGALETWDEMGKKSCERDVNTYCVMIEGLFVCDQIENACLFLDDVVHQGIKIPYLKFDLFLRHLSRIDDLRRIHKLSEHMKRFFNPAMARHFVLNQKRKELSYRNK</sequence>
<dbReference type="Proteomes" id="UP000813463">
    <property type="component" value="Chromosome 2"/>
</dbReference>
<feature type="repeat" description="PPR" evidence="3">
    <location>
        <begin position="398"/>
        <end position="432"/>
    </location>
</feature>
<feature type="repeat" description="PPR" evidence="3">
    <location>
        <begin position="433"/>
        <end position="467"/>
    </location>
</feature>
<dbReference type="RefSeq" id="XP_056693179.1">
    <property type="nucleotide sequence ID" value="XM_056837201.1"/>
</dbReference>
<dbReference type="Pfam" id="PF13041">
    <property type="entry name" value="PPR_2"/>
    <property type="match status" value="3"/>
</dbReference>
<reference evidence="4" key="1">
    <citation type="journal article" date="2021" name="Nat. Commun.">
        <title>Genomic analyses provide insights into spinach domestication and the genetic basis of agronomic traits.</title>
        <authorList>
            <person name="Cai X."/>
            <person name="Sun X."/>
            <person name="Xu C."/>
            <person name="Sun H."/>
            <person name="Wang X."/>
            <person name="Ge C."/>
            <person name="Zhang Z."/>
            <person name="Wang Q."/>
            <person name="Fei Z."/>
            <person name="Jiao C."/>
            <person name="Wang Q."/>
        </authorList>
    </citation>
    <scope>NUCLEOTIDE SEQUENCE [LARGE SCALE GENOMIC DNA]</scope>
    <source>
        <strain evidence="4">cv. Varoflay</strain>
    </source>
</reference>
<evidence type="ECO:0000256" key="1">
    <source>
        <dbReference type="ARBA" id="ARBA00007626"/>
    </source>
</evidence>
<evidence type="ECO:0000313" key="7">
    <source>
        <dbReference type="RefSeq" id="XP_056693180.1"/>
    </source>
</evidence>
<dbReference type="Pfam" id="PF12854">
    <property type="entry name" value="PPR_1"/>
    <property type="match status" value="1"/>
</dbReference>
<comment type="similarity">
    <text evidence="1">Belongs to the PPR family. P subfamily.</text>
</comment>
<protein>
    <submittedName>
        <fullName evidence="5 6">Pentatricopeptide repeat-containing protein At1g73400, mitochondrial isoform X1</fullName>
    </submittedName>
</protein>
<feature type="repeat" description="PPR" evidence="3">
    <location>
        <begin position="290"/>
        <end position="320"/>
    </location>
</feature>
<evidence type="ECO:0000313" key="6">
    <source>
        <dbReference type="RefSeq" id="XP_056693179.1"/>
    </source>
</evidence>
<keyword evidence="2" id="KW-0677">Repeat</keyword>
<evidence type="ECO:0000313" key="4">
    <source>
        <dbReference type="Proteomes" id="UP000813463"/>
    </source>
</evidence>
<dbReference type="Gene3D" id="1.25.40.10">
    <property type="entry name" value="Tetratricopeptide repeat domain"/>
    <property type="match status" value="3"/>
</dbReference>
<evidence type="ECO:0000313" key="5">
    <source>
        <dbReference type="RefSeq" id="XP_056693177.1"/>
    </source>
</evidence>
<evidence type="ECO:0000256" key="2">
    <source>
        <dbReference type="ARBA" id="ARBA00022737"/>
    </source>
</evidence>
<reference evidence="5 6" key="2">
    <citation type="submission" date="2025-05" db="UniProtKB">
        <authorList>
            <consortium name="RefSeq"/>
        </authorList>
    </citation>
    <scope>IDENTIFICATION</scope>
    <source>
        <tissue evidence="5 6">Leaf</tissue>
    </source>
</reference>
<dbReference type="PANTHER" id="PTHR47941">
    <property type="entry name" value="PENTATRICOPEPTIDE REPEAT-CONTAINING PROTEIN 3, MITOCHONDRIAL"/>
    <property type="match status" value="1"/>
</dbReference>
<feature type="repeat" description="PPR" evidence="3">
    <location>
        <begin position="363"/>
        <end position="397"/>
    </location>
</feature>
<feature type="repeat" description="PPR" evidence="3">
    <location>
        <begin position="328"/>
        <end position="362"/>
    </location>
</feature>
<evidence type="ECO:0000256" key="3">
    <source>
        <dbReference type="PROSITE-ProRule" id="PRU00708"/>
    </source>
</evidence>
<dbReference type="NCBIfam" id="TIGR00756">
    <property type="entry name" value="PPR"/>
    <property type="match status" value="5"/>
</dbReference>